<dbReference type="EMBL" id="CARXXK010001015">
    <property type="protein sequence ID" value="CAI6371726.1"/>
    <property type="molecule type" value="Genomic_DNA"/>
</dbReference>
<organism evidence="2 3">
    <name type="scientific">Macrosiphum euphorbiae</name>
    <name type="common">potato aphid</name>
    <dbReference type="NCBI Taxonomy" id="13131"/>
    <lineage>
        <taxon>Eukaryota</taxon>
        <taxon>Metazoa</taxon>
        <taxon>Ecdysozoa</taxon>
        <taxon>Arthropoda</taxon>
        <taxon>Hexapoda</taxon>
        <taxon>Insecta</taxon>
        <taxon>Pterygota</taxon>
        <taxon>Neoptera</taxon>
        <taxon>Paraneoptera</taxon>
        <taxon>Hemiptera</taxon>
        <taxon>Sternorrhyncha</taxon>
        <taxon>Aphidomorpha</taxon>
        <taxon>Aphidoidea</taxon>
        <taxon>Aphididae</taxon>
        <taxon>Macrosiphini</taxon>
        <taxon>Macrosiphum</taxon>
    </lineage>
</organism>
<evidence type="ECO:0000313" key="3">
    <source>
        <dbReference type="Proteomes" id="UP001160148"/>
    </source>
</evidence>
<reference evidence="2 3" key="1">
    <citation type="submission" date="2023-01" db="EMBL/GenBank/DDBJ databases">
        <authorList>
            <person name="Whitehead M."/>
        </authorList>
    </citation>
    <scope>NUCLEOTIDE SEQUENCE [LARGE SCALE GENOMIC DNA]</scope>
</reference>
<comment type="caution">
    <text evidence="2">The sequence shown here is derived from an EMBL/GenBank/DDBJ whole genome shotgun (WGS) entry which is preliminary data.</text>
</comment>
<proteinExistence type="predicted"/>
<dbReference type="AlphaFoldDB" id="A0AAV0XWY1"/>
<dbReference type="Proteomes" id="UP001160148">
    <property type="component" value="Unassembled WGS sequence"/>
</dbReference>
<sequence length="70" mass="8143">MSIKKTYQKLGDCNSMKSQQRKSQQEVDQHNPQTSTFNVKYSTRKSAHPKSSTNINTNHIVKNQKQKCFK</sequence>
<name>A0AAV0XWY1_9HEMI</name>
<feature type="compositionally biased region" description="Polar residues" evidence="1">
    <location>
        <begin position="49"/>
        <end position="61"/>
    </location>
</feature>
<evidence type="ECO:0000256" key="1">
    <source>
        <dbReference type="SAM" id="MobiDB-lite"/>
    </source>
</evidence>
<gene>
    <name evidence="2" type="ORF">MEUPH1_LOCUS25696</name>
</gene>
<feature type="region of interest" description="Disordered" evidence="1">
    <location>
        <begin position="1"/>
        <end position="70"/>
    </location>
</feature>
<feature type="compositionally biased region" description="Polar residues" evidence="1">
    <location>
        <begin position="30"/>
        <end position="41"/>
    </location>
</feature>
<accession>A0AAV0XWY1</accession>
<keyword evidence="3" id="KW-1185">Reference proteome</keyword>
<protein>
    <submittedName>
        <fullName evidence="2">Uncharacterized protein</fullName>
    </submittedName>
</protein>
<evidence type="ECO:0000313" key="2">
    <source>
        <dbReference type="EMBL" id="CAI6371726.1"/>
    </source>
</evidence>